<comment type="caution">
    <text evidence="2">The sequence shown here is derived from an EMBL/GenBank/DDBJ whole genome shotgun (WGS) entry which is preliminary data.</text>
</comment>
<protein>
    <submittedName>
        <fullName evidence="2">Uncharacterized protein</fullName>
    </submittedName>
</protein>
<keyword evidence="1" id="KW-0175">Coiled coil</keyword>
<dbReference type="OrthoDB" id="515493at2759"/>
<name>A0A5J9T772_9POAL</name>
<feature type="non-terminal residue" evidence="2">
    <location>
        <position position="1"/>
    </location>
</feature>
<feature type="coiled-coil region" evidence="1">
    <location>
        <begin position="14"/>
        <end position="48"/>
    </location>
</feature>
<dbReference type="Gramene" id="TVU07193">
    <property type="protein sequence ID" value="TVU07193"/>
    <property type="gene ID" value="EJB05_47237"/>
</dbReference>
<sequence length="110" mass="12152">MDKSAILNDAFRVVYELCSEAQKLKDSNESLQEKIKELRGGEARLKTEKEPGAADKVHECPPKPCTTPSCSPVIPSSAFTAPYKLMMPVTGYHGFPMWQVMSPSNICGYL</sequence>
<evidence type="ECO:0000313" key="3">
    <source>
        <dbReference type="Proteomes" id="UP000324897"/>
    </source>
</evidence>
<dbReference type="GO" id="GO:0006879">
    <property type="term" value="P:intracellular iron ion homeostasis"/>
    <property type="evidence" value="ECO:0007669"/>
    <property type="project" value="InterPro"/>
</dbReference>
<gene>
    <name evidence="2" type="ORF">EJB05_47237</name>
</gene>
<dbReference type="PANTHER" id="PTHR46133">
    <property type="entry name" value="BHLH TRANSCRIPTION FACTOR"/>
    <property type="match status" value="1"/>
</dbReference>
<evidence type="ECO:0000313" key="2">
    <source>
        <dbReference type="EMBL" id="TVU07193.1"/>
    </source>
</evidence>
<dbReference type="GO" id="GO:0046983">
    <property type="term" value="F:protein dimerization activity"/>
    <property type="evidence" value="ECO:0007669"/>
    <property type="project" value="InterPro"/>
</dbReference>
<dbReference type="EMBL" id="RWGY01000045">
    <property type="protein sequence ID" value="TVU07193.1"/>
    <property type="molecule type" value="Genomic_DNA"/>
</dbReference>
<evidence type="ECO:0000256" key="1">
    <source>
        <dbReference type="SAM" id="Coils"/>
    </source>
</evidence>
<dbReference type="PANTHER" id="PTHR46133:SF28">
    <property type="entry name" value="BHLH TRANSCRIPTION FACTOR"/>
    <property type="match status" value="1"/>
</dbReference>
<dbReference type="GO" id="GO:0003700">
    <property type="term" value="F:DNA-binding transcription factor activity"/>
    <property type="evidence" value="ECO:0007669"/>
    <property type="project" value="InterPro"/>
</dbReference>
<dbReference type="Proteomes" id="UP000324897">
    <property type="component" value="Unassembled WGS sequence"/>
</dbReference>
<organism evidence="2 3">
    <name type="scientific">Eragrostis curvula</name>
    <name type="common">weeping love grass</name>
    <dbReference type="NCBI Taxonomy" id="38414"/>
    <lineage>
        <taxon>Eukaryota</taxon>
        <taxon>Viridiplantae</taxon>
        <taxon>Streptophyta</taxon>
        <taxon>Embryophyta</taxon>
        <taxon>Tracheophyta</taxon>
        <taxon>Spermatophyta</taxon>
        <taxon>Magnoliopsida</taxon>
        <taxon>Liliopsida</taxon>
        <taxon>Poales</taxon>
        <taxon>Poaceae</taxon>
        <taxon>PACMAD clade</taxon>
        <taxon>Chloridoideae</taxon>
        <taxon>Eragrostideae</taxon>
        <taxon>Eragrostidinae</taxon>
        <taxon>Eragrostis</taxon>
    </lineage>
</organism>
<reference evidence="2 3" key="1">
    <citation type="journal article" date="2019" name="Sci. Rep.">
        <title>A high-quality genome of Eragrostis curvula grass provides insights into Poaceae evolution and supports new strategies to enhance forage quality.</title>
        <authorList>
            <person name="Carballo J."/>
            <person name="Santos B.A.C.M."/>
            <person name="Zappacosta D."/>
            <person name="Garbus I."/>
            <person name="Selva J.P."/>
            <person name="Gallo C.A."/>
            <person name="Diaz A."/>
            <person name="Albertini E."/>
            <person name="Caccamo M."/>
            <person name="Echenique V."/>
        </authorList>
    </citation>
    <scope>NUCLEOTIDE SEQUENCE [LARGE SCALE GENOMIC DNA]</scope>
    <source>
        <strain evidence="3">cv. Victoria</strain>
        <tissue evidence="2">Leaf</tissue>
    </source>
</reference>
<dbReference type="InterPro" id="IPR044818">
    <property type="entry name" value="ILR3-like"/>
</dbReference>
<keyword evidence="3" id="KW-1185">Reference proteome</keyword>
<accession>A0A5J9T772</accession>
<proteinExistence type="predicted"/>
<dbReference type="AlphaFoldDB" id="A0A5J9T772"/>